<evidence type="ECO:0000313" key="1">
    <source>
        <dbReference type="EMBL" id="RIB30664.1"/>
    </source>
</evidence>
<evidence type="ECO:0000313" key="2">
    <source>
        <dbReference type="Proteomes" id="UP000266673"/>
    </source>
</evidence>
<keyword evidence="2" id="KW-1185">Reference proteome</keyword>
<dbReference type="EMBL" id="QKWP01000007">
    <property type="protein sequence ID" value="RIB30664.1"/>
    <property type="molecule type" value="Genomic_DNA"/>
</dbReference>
<sequence>MDTFTITAVILELSSKETNNALIDSEPYESNEPLENKIRKIYQKLLTSTRSKPRRVQTLFYAYCLSRLIEEELFLPLEHASYTQNITKYYKKVFIRAYQLFKYIIVWNLYTEPVPLI</sequence>
<dbReference type="Proteomes" id="UP000266673">
    <property type="component" value="Unassembled WGS sequence"/>
</dbReference>
<accession>A0A397W7I8</accession>
<comment type="caution">
    <text evidence="1">The sequence shown here is derived from an EMBL/GenBank/DDBJ whole genome shotgun (WGS) entry which is preliminary data.</text>
</comment>
<protein>
    <submittedName>
        <fullName evidence="1">Uncharacterized protein</fullName>
    </submittedName>
</protein>
<organism evidence="1 2">
    <name type="scientific">Gigaspora rosea</name>
    <dbReference type="NCBI Taxonomy" id="44941"/>
    <lineage>
        <taxon>Eukaryota</taxon>
        <taxon>Fungi</taxon>
        <taxon>Fungi incertae sedis</taxon>
        <taxon>Mucoromycota</taxon>
        <taxon>Glomeromycotina</taxon>
        <taxon>Glomeromycetes</taxon>
        <taxon>Diversisporales</taxon>
        <taxon>Gigasporaceae</taxon>
        <taxon>Gigaspora</taxon>
    </lineage>
</organism>
<dbReference type="AlphaFoldDB" id="A0A397W7I8"/>
<name>A0A397W7I8_9GLOM</name>
<reference evidence="1 2" key="1">
    <citation type="submission" date="2018-06" db="EMBL/GenBank/DDBJ databases">
        <title>Comparative genomics reveals the genomic features of Rhizophagus irregularis, R. cerebriforme, R. diaphanum and Gigaspora rosea, and their symbiotic lifestyle signature.</title>
        <authorList>
            <person name="Morin E."/>
            <person name="San Clemente H."/>
            <person name="Chen E.C.H."/>
            <person name="De La Providencia I."/>
            <person name="Hainaut M."/>
            <person name="Kuo A."/>
            <person name="Kohler A."/>
            <person name="Murat C."/>
            <person name="Tang N."/>
            <person name="Roy S."/>
            <person name="Loubradou J."/>
            <person name="Henrissat B."/>
            <person name="Grigoriev I.V."/>
            <person name="Corradi N."/>
            <person name="Roux C."/>
            <person name="Martin F.M."/>
        </authorList>
    </citation>
    <scope>NUCLEOTIDE SEQUENCE [LARGE SCALE GENOMIC DNA]</scope>
    <source>
        <strain evidence="1 2">DAOM 194757</strain>
    </source>
</reference>
<gene>
    <name evidence="1" type="ORF">C2G38_2151926</name>
</gene>
<proteinExistence type="predicted"/>